<gene>
    <name evidence="2" type="ORF">A2572_02735</name>
</gene>
<name>A0A1F5FW62_9BACT</name>
<keyword evidence="1" id="KW-0812">Transmembrane</keyword>
<evidence type="ECO:0000313" key="2">
    <source>
        <dbReference type="EMBL" id="OGD83860.1"/>
    </source>
</evidence>
<evidence type="ECO:0000313" key="3">
    <source>
        <dbReference type="Proteomes" id="UP000179237"/>
    </source>
</evidence>
<keyword evidence="1" id="KW-0472">Membrane</keyword>
<sequence>MWNSKVLCAAFVFVFLVYVSLYFGLYSYLRAWVAIVTAGSANREVLQIEFFGDENTPSVYRGILAGIGSRRIWIWGKNGLKHFDFKENTNYVYIDFCSKGINVVTRMFEYPGSGVPSYAFSDPKKFSGVTSPGDIALVLVSVNNEKKTFSTMDQVWVHSRWPHFKNNKYTPRCIN</sequence>
<dbReference type="Proteomes" id="UP000179237">
    <property type="component" value="Unassembled WGS sequence"/>
</dbReference>
<protein>
    <submittedName>
        <fullName evidence="2">Uncharacterized protein</fullName>
    </submittedName>
</protein>
<dbReference type="EMBL" id="MFAQ01000007">
    <property type="protein sequence ID" value="OGD83860.1"/>
    <property type="molecule type" value="Genomic_DNA"/>
</dbReference>
<accession>A0A1F5FW62</accession>
<proteinExistence type="predicted"/>
<comment type="caution">
    <text evidence="2">The sequence shown here is derived from an EMBL/GenBank/DDBJ whole genome shotgun (WGS) entry which is preliminary data.</text>
</comment>
<keyword evidence="1" id="KW-1133">Transmembrane helix</keyword>
<evidence type="ECO:0000256" key="1">
    <source>
        <dbReference type="SAM" id="Phobius"/>
    </source>
</evidence>
<organism evidence="2 3">
    <name type="scientific">Candidatus Collierbacteria bacterium RIFOXYD1_FULL_40_9</name>
    <dbReference type="NCBI Taxonomy" id="1817731"/>
    <lineage>
        <taxon>Bacteria</taxon>
        <taxon>Candidatus Collieribacteriota</taxon>
    </lineage>
</organism>
<dbReference type="AlphaFoldDB" id="A0A1F5FW62"/>
<feature type="transmembrane region" description="Helical" evidence="1">
    <location>
        <begin position="7"/>
        <end position="29"/>
    </location>
</feature>
<reference evidence="2 3" key="1">
    <citation type="journal article" date="2016" name="Nat. Commun.">
        <title>Thousands of microbial genomes shed light on interconnected biogeochemical processes in an aquifer system.</title>
        <authorList>
            <person name="Anantharaman K."/>
            <person name="Brown C.T."/>
            <person name="Hug L.A."/>
            <person name="Sharon I."/>
            <person name="Castelle C.J."/>
            <person name="Probst A.J."/>
            <person name="Thomas B.C."/>
            <person name="Singh A."/>
            <person name="Wilkins M.J."/>
            <person name="Karaoz U."/>
            <person name="Brodie E.L."/>
            <person name="Williams K.H."/>
            <person name="Hubbard S.S."/>
            <person name="Banfield J.F."/>
        </authorList>
    </citation>
    <scope>NUCLEOTIDE SEQUENCE [LARGE SCALE GENOMIC DNA]</scope>
</reference>